<comment type="caution">
    <text evidence="9">The sequence shown here is derived from an EMBL/GenBank/DDBJ whole genome shotgun (WGS) entry which is preliminary data.</text>
</comment>
<sequence length="104" mass="10960">MEAKKKWDLLSIASIPLTMTLANSMLIPILPAMQKALGISAFRASLIITVYAAVAILFIPLAGYLSDRFSRKAVILPGLILVSAAGVGAGLAALWANHPYGLII</sequence>
<feature type="transmembrane region" description="Helical" evidence="7">
    <location>
        <begin position="7"/>
        <end position="30"/>
    </location>
</feature>
<organism evidence="9 10">
    <name type="scientific">Paenibacillus sepulcri</name>
    <dbReference type="NCBI Taxonomy" id="359917"/>
    <lineage>
        <taxon>Bacteria</taxon>
        <taxon>Bacillati</taxon>
        <taxon>Bacillota</taxon>
        <taxon>Bacilli</taxon>
        <taxon>Bacillales</taxon>
        <taxon>Paenibacillaceae</taxon>
        <taxon>Paenibacillus</taxon>
    </lineage>
</organism>
<dbReference type="Gene3D" id="1.20.1250.20">
    <property type="entry name" value="MFS general substrate transporter like domains"/>
    <property type="match status" value="1"/>
</dbReference>
<keyword evidence="2" id="KW-0813">Transport</keyword>
<feature type="non-terminal residue" evidence="9">
    <location>
        <position position="104"/>
    </location>
</feature>
<dbReference type="PANTHER" id="PTHR43124:SF3">
    <property type="entry name" value="CHLORAMPHENICOL EFFLUX PUMP RV0191"/>
    <property type="match status" value="1"/>
</dbReference>
<evidence type="ECO:0000313" key="10">
    <source>
        <dbReference type="Proteomes" id="UP001519887"/>
    </source>
</evidence>
<evidence type="ECO:0000256" key="1">
    <source>
        <dbReference type="ARBA" id="ARBA00004651"/>
    </source>
</evidence>
<evidence type="ECO:0000259" key="8">
    <source>
        <dbReference type="PROSITE" id="PS50850"/>
    </source>
</evidence>
<feature type="transmembrane region" description="Helical" evidence="7">
    <location>
        <begin position="42"/>
        <end position="62"/>
    </location>
</feature>
<dbReference type="InterPro" id="IPR020846">
    <property type="entry name" value="MFS_dom"/>
</dbReference>
<dbReference type="InterPro" id="IPR011701">
    <property type="entry name" value="MFS"/>
</dbReference>
<dbReference type="InterPro" id="IPR036259">
    <property type="entry name" value="MFS_trans_sf"/>
</dbReference>
<evidence type="ECO:0000256" key="4">
    <source>
        <dbReference type="ARBA" id="ARBA00022692"/>
    </source>
</evidence>
<feature type="domain" description="Major facilitator superfamily (MFS) profile" evidence="8">
    <location>
        <begin position="8"/>
        <end position="104"/>
    </location>
</feature>
<protein>
    <submittedName>
        <fullName evidence="9">MFS transporter</fullName>
    </submittedName>
</protein>
<feature type="transmembrane region" description="Helical" evidence="7">
    <location>
        <begin position="74"/>
        <end position="96"/>
    </location>
</feature>
<evidence type="ECO:0000256" key="7">
    <source>
        <dbReference type="SAM" id="Phobius"/>
    </source>
</evidence>
<name>A0ABS7CGQ1_9BACL</name>
<dbReference type="PROSITE" id="PS50850">
    <property type="entry name" value="MFS"/>
    <property type="match status" value="1"/>
</dbReference>
<proteinExistence type="predicted"/>
<dbReference type="SUPFAM" id="SSF103473">
    <property type="entry name" value="MFS general substrate transporter"/>
    <property type="match status" value="1"/>
</dbReference>
<evidence type="ECO:0000256" key="6">
    <source>
        <dbReference type="ARBA" id="ARBA00023136"/>
    </source>
</evidence>
<evidence type="ECO:0000256" key="5">
    <source>
        <dbReference type="ARBA" id="ARBA00022989"/>
    </source>
</evidence>
<keyword evidence="3" id="KW-1003">Cell membrane</keyword>
<dbReference type="EMBL" id="JAHZIK010002024">
    <property type="protein sequence ID" value="MBW7460112.1"/>
    <property type="molecule type" value="Genomic_DNA"/>
</dbReference>
<keyword evidence="6 7" id="KW-0472">Membrane</keyword>
<gene>
    <name evidence="9" type="ORF">K0U00_39230</name>
</gene>
<reference evidence="9 10" key="1">
    <citation type="submission" date="2021-07" db="EMBL/GenBank/DDBJ databases">
        <title>Paenibacillus radiodurans sp. nov., isolated from the southeastern edge of Tengger Desert.</title>
        <authorList>
            <person name="Zhang G."/>
        </authorList>
    </citation>
    <scope>NUCLEOTIDE SEQUENCE [LARGE SCALE GENOMIC DNA]</scope>
    <source>
        <strain evidence="9 10">CCM 7311</strain>
    </source>
</reference>
<dbReference type="InterPro" id="IPR050189">
    <property type="entry name" value="MFS_Efflux_Transporters"/>
</dbReference>
<keyword evidence="4 7" id="KW-0812">Transmembrane</keyword>
<keyword evidence="10" id="KW-1185">Reference proteome</keyword>
<dbReference type="Pfam" id="PF07690">
    <property type="entry name" value="MFS_1"/>
    <property type="match status" value="1"/>
</dbReference>
<dbReference type="Proteomes" id="UP001519887">
    <property type="component" value="Unassembled WGS sequence"/>
</dbReference>
<comment type="subcellular location">
    <subcellularLocation>
        <location evidence="1">Cell membrane</location>
        <topology evidence="1">Multi-pass membrane protein</topology>
    </subcellularLocation>
</comment>
<keyword evidence="5 7" id="KW-1133">Transmembrane helix</keyword>
<evidence type="ECO:0000256" key="2">
    <source>
        <dbReference type="ARBA" id="ARBA00022448"/>
    </source>
</evidence>
<evidence type="ECO:0000256" key="3">
    <source>
        <dbReference type="ARBA" id="ARBA00022475"/>
    </source>
</evidence>
<evidence type="ECO:0000313" key="9">
    <source>
        <dbReference type="EMBL" id="MBW7460112.1"/>
    </source>
</evidence>
<dbReference type="PANTHER" id="PTHR43124">
    <property type="entry name" value="PURINE EFFLUX PUMP PBUE"/>
    <property type="match status" value="1"/>
</dbReference>
<accession>A0ABS7CGQ1</accession>